<name>A0A1R3WFV6_9BACT</name>
<dbReference type="OrthoDB" id="9824115at2"/>
<evidence type="ECO:0000313" key="3">
    <source>
        <dbReference type="Proteomes" id="UP000187181"/>
    </source>
</evidence>
<dbReference type="RefSeq" id="WP_076665751.1">
    <property type="nucleotide sequence ID" value="NZ_FTPP01000001.1"/>
</dbReference>
<feature type="signal peptide" evidence="1">
    <location>
        <begin position="1"/>
        <end position="25"/>
    </location>
</feature>
<gene>
    <name evidence="2" type="ORF">SAMN05444128_0316</name>
</gene>
<dbReference type="PROSITE" id="PS51257">
    <property type="entry name" value="PROKAR_LIPOPROTEIN"/>
    <property type="match status" value="1"/>
</dbReference>
<dbReference type="AlphaFoldDB" id="A0A1R3WFV6"/>
<proteinExistence type="predicted"/>
<evidence type="ECO:0000313" key="2">
    <source>
        <dbReference type="EMBL" id="SIT76286.1"/>
    </source>
</evidence>
<dbReference type="Proteomes" id="UP000187181">
    <property type="component" value="Unassembled WGS sequence"/>
</dbReference>
<keyword evidence="3" id="KW-1185">Reference proteome</keyword>
<keyword evidence="1" id="KW-0732">Signal</keyword>
<dbReference type="STRING" id="1317125.SAMN05444128_0316"/>
<sequence>MKKLYRSSLVLASLSLLLYSCDSSKEDETVLPTQEEVEYVVVDANTTDVPVKASKYDEVDGIFMYTENHIFTSGPPSQFTIDKGYFKASYLGKDTNGPHVPLQSSKINGQTMCTETYINNICDSSKPSTSWNLYGNQHEVRNLKWEYLNSDKSKGYRVEMTDVPKAAKWHAVPSRISFDEEINFQFERNSVKDSIIVGLLIVPKEGIGKVLSSPTINRTRQVGYLVKPGETSFTITKERLANLSQSALGTPTAADSIFLNLRTTRHVIKVIDNREILISYIVDEFRPVTVDWKID</sequence>
<evidence type="ECO:0000256" key="1">
    <source>
        <dbReference type="SAM" id="SignalP"/>
    </source>
</evidence>
<protein>
    <submittedName>
        <fullName evidence="2">Uncharacterized protein</fullName>
    </submittedName>
</protein>
<reference evidence="3" key="1">
    <citation type="submission" date="2017-01" db="EMBL/GenBank/DDBJ databases">
        <authorList>
            <person name="Varghese N."/>
            <person name="Submissions S."/>
        </authorList>
    </citation>
    <scope>NUCLEOTIDE SEQUENCE [LARGE SCALE GENOMIC DNA]</scope>
    <source>
        <strain evidence="3">LP100</strain>
    </source>
</reference>
<feature type="chain" id="PRO_5012616411" evidence="1">
    <location>
        <begin position="26"/>
        <end position="295"/>
    </location>
</feature>
<dbReference type="EMBL" id="FTPP01000001">
    <property type="protein sequence ID" value="SIT76286.1"/>
    <property type="molecule type" value="Genomic_DNA"/>
</dbReference>
<organism evidence="2 3">
    <name type="scientific">Pontibacter indicus</name>
    <dbReference type="NCBI Taxonomy" id="1317125"/>
    <lineage>
        <taxon>Bacteria</taxon>
        <taxon>Pseudomonadati</taxon>
        <taxon>Bacteroidota</taxon>
        <taxon>Cytophagia</taxon>
        <taxon>Cytophagales</taxon>
        <taxon>Hymenobacteraceae</taxon>
        <taxon>Pontibacter</taxon>
    </lineage>
</organism>
<accession>A0A1R3WFV6</accession>